<accession>A0ABR2N3I6</accession>
<name>A0ABR2N3I6_9ASPA</name>
<keyword evidence="2" id="KW-1185">Reference proteome</keyword>
<dbReference type="EMBL" id="JBBWWR010000002">
    <property type="protein sequence ID" value="KAK8970266.1"/>
    <property type="molecule type" value="Genomic_DNA"/>
</dbReference>
<sequence length="71" mass="8162">MSPLSQEVAKNFYVYRNVSSHNVKEFTQILQDVTSNPTLPRTKSVKYIILSSRSCILPGNVFYIQQLVLQE</sequence>
<gene>
    <name evidence="1" type="ORF">KSP40_PGU021711</name>
</gene>
<protein>
    <submittedName>
        <fullName evidence="1">Uncharacterized protein</fullName>
    </submittedName>
</protein>
<evidence type="ECO:0000313" key="2">
    <source>
        <dbReference type="Proteomes" id="UP001412067"/>
    </source>
</evidence>
<dbReference type="Proteomes" id="UP001412067">
    <property type="component" value="Unassembled WGS sequence"/>
</dbReference>
<organism evidence="1 2">
    <name type="scientific">Platanthera guangdongensis</name>
    <dbReference type="NCBI Taxonomy" id="2320717"/>
    <lineage>
        <taxon>Eukaryota</taxon>
        <taxon>Viridiplantae</taxon>
        <taxon>Streptophyta</taxon>
        <taxon>Embryophyta</taxon>
        <taxon>Tracheophyta</taxon>
        <taxon>Spermatophyta</taxon>
        <taxon>Magnoliopsida</taxon>
        <taxon>Liliopsida</taxon>
        <taxon>Asparagales</taxon>
        <taxon>Orchidaceae</taxon>
        <taxon>Orchidoideae</taxon>
        <taxon>Orchideae</taxon>
        <taxon>Orchidinae</taxon>
        <taxon>Platanthera</taxon>
    </lineage>
</organism>
<comment type="caution">
    <text evidence="1">The sequence shown here is derived from an EMBL/GenBank/DDBJ whole genome shotgun (WGS) entry which is preliminary data.</text>
</comment>
<reference evidence="1 2" key="1">
    <citation type="journal article" date="2022" name="Nat. Plants">
        <title>Genomes of leafy and leafless Platanthera orchids illuminate the evolution of mycoheterotrophy.</title>
        <authorList>
            <person name="Li M.H."/>
            <person name="Liu K.W."/>
            <person name="Li Z."/>
            <person name="Lu H.C."/>
            <person name="Ye Q.L."/>
            <person name="Zhang D."/>
            <person name="Wang J.Y."/>
            <person name="Li Y.F."/>
            <person name="Zhong Z.M."/>
            <person name="Liu X."/>
            <person name="Yu X."/>
            <person name="Liu D.K."/>
            <person name="Tu X.D."/>
            <person name="Liu B."/>
            <person name="Hao Y."/>
            <person name="Liao X.Y."/>
            <person name="Jiang Y.T."/>
            <person name="Sun W.H."/>
            <person name="Chen J."/>
            <person name="Chen Y.Q."/>
            <person name="Ai Y."/>
            <person name="Zhai J.W."/>
            <person name="Wu S.S."/>
            <person name="Zhou Z."/>
            <person name="Hsiao Y.Y."/>
            <person name="Wu W.L."/>
            <person name="Chen Y.Y."/>
            <person name="Lin Y.F."/>
            <person name="Hsu J.L."/>
            <person name="Li C.Y."/>
            <person name="Wang Z.W."/>
            <person name="Zhao X."/>
            <person name="Zhong W.Y."/>
            <person name="Ma X.K."/>
            <person name="Ma L."/>
            <person name="Huang J."/>
            <person name="Chen G.Z."/>
            <person name="Huang M.Z."/>
            <person name="Huang L."/>
            <person name="Peng D.H."/>
            <person name="Luo Y.B."/>
            <person name="Zou S.Q."/>
            <person name="Chen S.P."/>
            <person name="Lan S."/>
            <person name="Tsai W.C."/>
            <person name="Van de Peer Y."/>
            <person name="Liu Z.J."/>
        </authorList>
    </citation>
    <scope>NUCLEOTIDE SEQUENCE [LARGE SCALE GENOMIC DNA]</scope>
    <source>
        <strain evidence="1">Lor288</strain>
    </source>
</reference>
<evidence type="ECO:0000313" key="1">
    <source>
        <dbReference type="EMBL" id="KAK8970266.1"/>
    </source>
</evidence>
<proteinExistence type="predicted"/>